<evidence type="ECO:0000313" key="9">
    <source>
        <dbReference type="EMBL" id="PBC28680.1"/>
    </source>
</evidence>
<dbReference type="GO" id="GO:0030659">
    <property type="term" value="C:cytoplasmic vesicle membrane"/>
    <property type="evidence" value="ECO:0007669"/>
    <property type="project" value="UniProtKB-SubCell"/>
</dbReference>
<dbReference type="AlphaFoldDB" id="A0A2A3EAF8"/>
<evidence type="ECO:0000256" key="4">
    <source>
        <dbReference type="ARBA" id="ARBA00022927"/>
    </source>
</evidence>
<keyword evidence="10" id="KW-1185">Reference proteome</keyword>
<proteinExistence type="inferred from homology"/>
<dbReference type="Gene3D" id="3.30.1520.10">
    <property type="entry name" value="Phox-like domain"/>
    <property type="match status" value="1"/>
</dbReference>
<name>A0A2A3EAF8_APICC</name>
<evidence type="ECO:0000313" key="10">
    <source>
        <dbReference type="Proteomes" id="UP000242457"/>
    </source>
</evidence>
<comment type="subcellular location">
    <subcellularLocation>
        <location evidence="1">Cytoplasmic vesicle membrane</location>
        <topology evidence="1">Peripheral membrane protein</topology>
        <orientation evidence="1">Cytoplasmic side</orientation>
    </subcellularLocation>
</comment>
<dbReference type="EMBL" id="KZ288309">
    <property type="protein sequence ID" value="PBC28680.1"/>
    <property type="molecule type" value="Genomic_DNA"/>
</dbReference>
<organism evidence="9 10">
    <name type="scientific">Apis cerana cerana</name>
    <name type="common">Oriental honeybee</name>
    <dbReference type="NCBI Taxonomy" id="94128"/>
    <lineage>
        <taxon>Eukaryota</taxon>
        <taxon>Metazoa</taxon>
        <taxon>Ecdysozoa</taxon>
        <taxon>Arthropoda</taxon>
        <taxon>Hexapoda</taxon>
        <taxon>Insecta</taxon>
        <taxon>Pterygota</taxon>
        <taxon>Neoptera</taxon>
        <taxon>Endopterygota</taxon>
        <taxon>Hymenoptera</taxon>
        <taxon>Apocrita</taxon>
        <taxon>Aculeata</taxon>
        <taxon>Apoidea</taxon>
        <taxon>Anthophila</taxon>
        <taxon>Apidae</taxon>
        <taxon>Apis</taxon>
    </lineage>
</organism>
<dbReference type="GO" id="GO:1901981">
    <property type="term" value="F:phosphatidylinositol phosphate binding"/>
    <property type="evidence" value="ECO:0007669"/>
    <property type="project" value="TreeGrafter"/>
</dbReference>
<dbReference type="InterPro" id="IPR052467">
    <property type="entry name" value="Sorting_nexin_PX-domain"/>
</dbReference>
<comment type="similarity">
    <text evidence="2">Belongs to the sorting nexin family.</text>
</comment>
<evidence type="ECO:0000256" key="1">
    <source>
        <dbReference type="ARBA" id="ARBA00004180"/>
    </source>
</evidence>
<dbReference type="SUPFAM" id="SSF64268">
    <property type="entry name" value="PX domain"/>
    <property type="match status" value="1"/>
</dbReference>
<reference evidence="9 10" key="1">
    <citation type="submission" date="2014-07" db="EMBL/GenBank/DDBJ databases">
        <title>Genomic and transcriptomic analysis on Apis cerana provide comprehensive insights into honey bee biology.</title>
        <authorList>
            <person name="Diao Q."/>
            <person name="Sun L."/>
            <person name="Zheng H."/>
            <person name="Zheng H."/>
            <person name="Xu S."/>
            <person name="Wang S."/>
            <person name="Zeng Z."/>
            <person name="Hu F."/>
            <person name="Su S."/>
            <person name="Wu J."/>
        </authorList>
    </citation>
    <scope>NUCLEOTIDE SEQUENCE [LARGE SCALE GENOMIC DNA]</scope>
    <source>
        <tissue evidence="9">Pupae without intestine</tissue>
    </source>
</reference>
<evidence type="ECO:0000256" key="6">
    <source>
        <dbReference type="ARBA" id="ARBA00023136"/>
    </source>
</evidence>
<gene>
    <name evidence="9" type="ORF">APICC_03640</name>
</gene>
<dbReference type="OrthoDB" id="93876at2759"/>
<evidence type="ECO:0000256" key="5">
    <source>
        <dbReference type="ARBA" id="ARBA00023121"/>
    </source>
</evidence>
<evidence type="ECO:0000256" key="7">
    <source>
        <dbReference type="ARBA" id="ARBA00023329"/>
    </source>
</evidence>
<keyword evidence="4" id="KW-0653">Protein transport</keyword>
<dbReference type="Proteomes" id="UP000242457">
    <property type="component" value="Unassembled WGS sequence"/>
</dbReference>
<evidence type="ECO:0000259" key="8">
    <source>
        <dbReference type="Pfam" id="PF00787"/>
    </source>
</evidence>
<keyword evidence="5" id="KW-0446">Lipid-binding</keyword>
<feature type="domain" description="PX" evidence="8">
    <location>
        <begin position="38"/>
        <end position="86"/>
    </location>
</feature>
<dbReference type="GO" id="GO:0015031">
    <property type="term" value="P:protein transport"/>
    <property type="evidence" value="ECO:0007669"/>
    <property type="project" value="UniProtKB-KW"/>
</dbReference>
<dbReference type="PANTHER" id="PTHR15813">
    <property type="entry name" value="SORTING NEXIN-22 AND 24"/>
    <property type="match status" value="1"/>
</dbReference>
<protein>
    <submittedName>
        <fullName evidence="9">Sorting nexin-24</fullName>
    </submittedName>
</protein>
<accession>A0A2A3EAF8</accession>
<evidence type="ECO:0000256" key="2">
    <source>
        <dbReference type="ARBA" id="ARBA00010883"/>
    </source>
</evidence>
<keyword evidence="6" id="KW-0472">Membrane</keyword>
<keyword evidence="3" id="KW-0813">Transport</keyword>
<keyword evidence="7" id="KW-0968">Cytoplasmic vesicle</keyword>
<dbReference type="Pfam" id="PF00787">
    <property type="entry name" value="PX"/>
    <property type="match status" value="1"/>
</dbReference>
<dbReference type="InterPro" id="IPR036871">
    <property type="entry name" value="PX_dom_sf"/>
</dbReference>
<dbReference type="PANTHER" id="PTHR15813:SF9">
    <property type="entry name" value="PX DOMAIN-CONTAINING PROTEIN"/>
    <property type="match status" value="1"/>
</dbReference>
<sequence>MQCIKFSLADTVWPKCHTASPIMFIVLRFWSQKVLKKENAEVAPFPPKKVRNCQPKVLEQRRAALELYIQKMLRLSTTKQQVLNFLGIEDRTSGVSYKNTFQYKDTEDSQYVDSSAFSHQPVLTFHYDPYVESGSTSNSLPDIVINGVLSGIYKS</sequence>
<evidence type="ECO:0000256" key="3">
    <source>
        <dbReference type="ARBA" id="ARBA00022448"/>
    </source>
</evidence>
<dbReference type="InterPro" id="IPR001683">
    <property type="entry name" value="PX_dom"/>
</dbReference>
<dbReference type="STRING" id="94128.A0A2A3EAF8"/>